<dbReference type="EMBL" id="CM008977">
    <property type="protein sequence ID" value="PNW72233.1"/>
    <property type="molecule type" value="Genomic_DNA"/>
</dbReference>
<proteinExistence type="predicted"/>
<organism evidence="1 2">
    <name type="scientific">Chlamydomonas reinhardtii</name>
    <name type="common">Chlamydomonas smithii</name>
    <dbReference type="NCBI Taxonomy" id="3055"/>
    <lineage>
        <taxon>Eukaryota</taxon>
        <taxon>Viridiplantae</taxon>
        <taxon>Chlorophyta</taxon>
        <taxon>core chlorophytes</taxon>
        <taxon>Chlorophyceae</taxon>
        <taxon>CS clade</taxon>
        <taxon>Chlamydomonadales</taxon>
        <taxon>Chlamydomonadaceae</taxon>
        <taxon>Chlamydomonas</taxon>
    </lineage>
</organism>
<protein>
    <submittedName>
        <fullName evidence="1">Uncharacterized protein</fullName>
    </submittedName>
</protein>
<dbReference type="Proteomes" id="UP000006906">
    <property type="component" value="Chromosome 16"/>
</dbReference>
<sequence>MCKGAKVTEWAGYGRFHRRRHFRRRCCFPRRHCFHCRRRSRGRHRRSRGRHHFQRLLAMPAGLPPSCWWIRDWLWGGVALLRPTASRGPCHQARGHPRCRGRGLWPAGWFLLPPAGRRPSASVAEATCGAAGRASSSLAAGGQLGGGGGEPGGGAWVAGVGPAAEFNSGYLATFAKLADWYTTNGGTGSKAIVPEEIFNGWTDLYGSPNPLLGSGLPYDVVDGTKPSYFLQVRTVKTTGANCWHNARSLYASLNKPWKSASHGPDRPQRLPSVTR</sequence>
<keyword evidence="2" id="KW-1185">Reference proteome</keyword>
<reference evidence="1 2" key="1">
    <citation type="journal article" date="2007" name="Science">
        <title>The Chlamydomonas genome reveals the evolution of key animal and plant functions.</title>
        <authorList>
            <person name="Merchant S.S."/>
            <person name="Prochnik S.E."/>
            <person name="Vallon O."/>
            <person name="Harris E.H."/>
            <person name="Karpowicz S.J."/>
            <person name="Witman G.B."/>
            <person name="Terry A."/>
            <person name="Salamov A."/>
            <person name="Fritz-Laylin L.K."/>
            <person name="Marechal-Drouard L."/>
            <person name="Marshall W.F."/>
            <person name="Qu L.H."/>
            <person name="Nelson D.R."/>
            <person name="Sanderfoot A.A."/>
            <person name="Spalding M.H."/>
            <person name="Kapitonov V.V."/>
            <person name="Ren Q."/>
            <person name="Ferris P."/>
            <person name="Lindquist E."/>
            <person name="Shapiro H."/>
            <person name="Lucas S.M."/>
            <person name="Grimwood J."/>
            <person name="Schmutz J."/>
            <person name="Cardol P."/>
            <person name="Cerutti H."/>
            <person name="Chanfreau G."/>
            <person name="Chen C.L."/>
            <person name="Cognat V."/>
            <person name="Croft M.T."/>
            <person name="Dent R."/>
            <person name="Dutcher S."/>
            <person name="Fernandez E."/>
            <person name="Fukuzawa H."/>
            <person name="Gonzalez-Ballester D."/>
            <person name="Gonzalez-Halphen D."/>
            <person name="Hallmann A."/>
            <person name="Hanikenne M."/>
            <person name="Hippler M."/>
            <person name="Inwood W."/>
            <person name="Jabbari K."/>
            <person name="Kalanon M."/>
            <person name="Kuras R."/>
            <person name="Lefebvre P.A."/>
            <person name="Lemaire S.D."/>
            <person name="Lobanov A.V."/>
            <person name="Lohr M."/>
            <person name="Manuell A."/>
            <person name="Meier I."/>
            <person name="Mets L."/>
            <person name="Mittag M."/>
            <person name="Mittelmeier T."/>
            <person name="Moroney J.V."/>
            <person name="Moseley J."/>
            <person name="Napoli C."/>
            <person name="Nedelcu A.M."/>
            <person name="Niyogi K."/>
            <person name="Novoselov S.V."/>
            <person name="Paulsen I.T."/>
            <person name="Pazour G."/>
            <person name="Purton S."/>
            <person name="Ral J.P."/>
            <person name="Riano-Pachon D.M."/>
            <person name="Riekhof W."/>
            <person name="Rymarquis L."/>
            <person name="Schroda M."/>
            <person name="Stern D."/>
            <person name="Umen J."/>
            <person name="Willows R."/>
            <person name="Wilson N."/>
            <person name="Zimmer S.L."/>
            <person name="Allmer J."/>
            <person name="Balk J."/>
            <person name="Bisova K."/>
            <person name="Chen C.J."/>
            <person name="Elias M."/>
            <person name="Gendler K."/>
            <person name="Hauser C."/>
            <person name="Lamb M.R."/>
            <person name="Ledford H."/>
            <person name="Long J.C."/>
            <person name="Minagawa J."/>
            <person name="Page M.D."/>
            <person name="Pan J."/>
            <person name="Pootakham W."/>
            <person name="Roje S."/>
            <person name="Rose A."/>
            <person name="Stahlberg E."/>
            <person name="Terauchi A.M."/>
            <person name="Yang P."/>
            <person name="Ball S."/>
            <person name="Bowler C."/>
            <person name="Dieckmann C.L."/>
            <person name="Gladyshev V.N."/>
            <person name="Green P."/>
            <person name="Jorgensen R."/>
            <person name="Mayfield S."/>
            <person name="Mueller-Roeber B."/>
            <person name="Rajamani S."/>
            <person name="Sayre R.T."/>
            <person name="Brokstein P."/>
            <person name="Dubchak I."/>
            <person name="Goodstein D."/>
            <person name="Hornick L."/>
            <person name="Huang Y.W."/>
            <person name="Jhaveri J."/>
            <person name="Luo Y."/>
            <person name="Martinez D."/>
            <person name="Ngau W.C."/>
            <person name="Otillar B."/>
            <person name="Poliakov A."/>
            <person name="Porter A."/>
            <person name="Szajkowski L."/>
            <person name="Werner G."/>
            <person name="Zhou K."/>
            <person name="Grigoriev I.V."/>
            <person name="Rokhsar D.S."/>
            <person name="Grossman A.R."/>
        </authorList>
    </citation>
    <scope>NUCLEOTIDE SEQUENCE [LARGE SCALE GENOMIC DNA]</scope>
    <source>
        <strain evidence="2">CC-503</strain>
    </source>
</reference>
<gene>
    <name evidence="1" type="ORF">CHLRE_16g676537v5</name>
</gene>
<dbReference type="InParanoid" id="A0A2K3CVC2"/>
<dbReference type="AlphaFoldDB" id="A0A2K3CVC2"/>
<dbReference type="RefSeq" id="XP_042916086.1">
    <property type="nucleotide sequence ID" value="XM_043071303.1"/>
</dbReference>
<evidence type="ECO:0000313" key="2">
    <source>
        <dbReference type="Proteomes" id="UP000006906"/>
    </source>
</evidence>
<accession>A0A2K3CVC2</accession>
<dbReference type="OrthoDB" id="559021at2759"/>
<dbReference type="KEGG" id="cre:CHLRE_16g676537v5"/>
<name>A0A2K3CVC2_CHLRE</name>
<dbReference type="GeneID" id="66056677"/>
<dbReference type="Gramene" id="PNW72233">
    <property type="protein sequence ID" value="PNW72233"/>
    <property type="gene ID" value="CHLRE_16g676537v5"/>
</dbReference>
<evidence type="ECO:0000313" key="1">
    <source>
        <dbReference type="EMBL" id="PNW72233.1"/>
    </source>
</evidence>